<protein>
    <submittedName>
        <fullName evidence="6">B12 binding protein</fullName>
    </submittedName>
</protein>
<comment type="cofactor">
    <cofactor evidence="1">
        <name>adenosylcob(III)alamin</name>
        <dbReference type="ChEBI" id="CHEBI:18408"/>
    </cofactor>
</comment>
<evidence type="ECO:0000256" key="4">
    <source>
        <dbReference type="ARBA" id="ARBA00023285"/>
    </source>
</evidence>
<proteinExistence type="predicted"/>
<sequence length="516" mass="56897">MKVNGLKIWGCTLGNCIHVAGIHRFLQLAEECGYQTVFAGVGWSVAAILEAVAAERPDFVALSYRLTPQVAAKLFAELATRLREEKLVEKTVWLCGGTPPVCREAEQSGIFAMTFDGTENEAEVRRWLQGKPHAPGENSWGRTFRERIALQEPYPIIRHHFGLPDLEETVRGVATLAESKALDVISIGPDQNAQQFFFRPEKMDPAQQGAGGVPLRRPEDLGRLYRAAQTGNYPLLRIYSGTQDLLQWAELSVRELHNAWAAIPLFWYSALDGRSERPLEAAIRENQAAMAWYAQRQLPVEVNDAHQWSLRGAADEVAVGAAYLAAFNAKAQGVNDFILQLMWNTPAGIAPAADLAKMLAKLEIVGQLADDNFRIWREVRAGLASLAPQPAIAKGQLAATTLLSLQVRPHIVHVVGFCEGDHAATPAEIVESCQIVQGVIRDAWQGMPDMRHERSVLLRKRELLDQALRIIEAVAGLSQDQPLTDPGVLAAAVRRGILTAPQLLREPEPAQRRRTG</sequence>
<dbReference type="GO" id="GO:0016853">
    <property type="term" value="F:isomerase activity"/>
    <property type="evidence" value="ECO:0007669"/>
    <property type="project" value="UniProtKB-KW"/>
</dbReference>
<evidence type="ECO:0000256" key="1">
    <source>
        <dbReference type="ARBA" id="ARBA00001922"/>
    </source>
</evidence>
<reference evidence="6 7" key="1">
    <citation type="submission" date="2019-03" db="EMBL/GenBank/DDBJ databases">
        <title>Genomic Encyclopedia of Type Strains, Phase IV (KMG-IV): sequencing the most valuable type-strain genomes for metagenomic binning, comparative biology and taxonomic classification.</title>
        <authorList>
            <person name="Goeker M."/>
        </authorList>
    </citation>
    <scope>NUCLEOTIDE SEQUENCE [LARGE SCALE GENOMIC DNA]</scope>
    <source>
        <strain evidence="6 7">LX-B</strain>
    </source>
</reference>
<dbReference type="EMBL" id="SLUN01000001">
    <property type="protein sequence ID" value="TCL76821.1"/>
    <property type="molecule type" value="Genomic_DNA"/>
</dbReference>
<keyword evidence="2" id="KW-0846">Cobalamin</keyword>
<dbReference type="SUPFAM" id="SSF51703">
    <property type="entry name" value="Cobalamin (vitamin B12)-dependent enzymes"/>
    <property type="match status" value="1"/>
</dbReference>
<evidence type="ECO:0000313" key="6">
    <source>
        <dbReference type="EMBL" id="TCL76821.1"/>
    </source>
</evidence>
<evidence type="ECO:0000256" key="2">
    <source>
        <dbReference type="ARBA" id="ARBA00022628"/>
    </source>
</evidence>
<keyword evidence="4" id="KW-0170">Cobalt</keyword>
<dbReference type="Gene3D" id="3.20.20.240">
    <property type="entry name" value="Methylmalonyl-CoA mutase"/>
    <property type="match status" value="1"/>
</dbReference>
<dbReference type="RefSeq" id="WP_132012221.1">
    <property type="nucleotide sequence ID" value="NZ_SLUN01000001.1"/>
</dbReference>
<dbReference type="PROSITE" id="PS51332">
    <property type="entry name" value="B12_BINDING"/>
    <property type="match status" value="1"/>
</dbReference>
<dbReference type="OrthoDB" id="5756833at2"/>
<dbReference type="GO" id="GO:0046872">
    <property type="term" value="F:metal ion binding"/>
    <property type="evidence" value="ECO:0007669"/>
    <property type="project" value="InterPro"/>
</dbReference>
<dbReference type="AlphaFoldDB" id="A0A4R1SBE6"/>
<dbReference type="Proteomes" id="UP000295008">
    <property type="component" value="Unassembled WGS sequence"/>
</dbReference>
<keyword evidence="3" id="KW-0413">Isomerase</keyword>
<evidence type="ECO:0000313" key="7">
    <source>
        <dbReference type="Proteomes" id="UP000295008"/>
    </source>
</evidence>
<dbReference type="SUPFAM" id="SSF52242">
    <property type="entry name" value="Cobalamin (vitamin B12)-binding domain"/>
    <property type="match status" value="1"/>
</dbReference>
<evidence type="ECO:0000256" key="3">
    <source>
        <dbReference type="ARBA" id="ARBA00023235"/>
    </source>
</evidence>
<name>A0A4R1SBE6_HYDET</name>
<comment type="caution">
    <text evidence="6">The sequence shown here is derived from an EMBL/GenBank/DDBJ whole genome shotgun (WGS) entry which is preliminary data.</text>
</comment>
<dbReference type="InterPro" id="IPR036724">
    <property type="entry name" value="Cobalamin-bd_sf"/>
</dbReference>
<accession>A0A4R1SBE6</accession>
<keyword evidence="7" id="KW-1185">Reference proteome</keyword>
<gene>
    <name evidence="6" type="ORF">EDC14_1001103</name>
</gene>
<evidence type="ECO:0000259" key="5">
    <source>
        <dbReference type="PROSITE" id="PS51332"/>
    </source>
</evidence>
<dbReference type="Gene3D" id="3.40.50.280">
    <property type="entry name" value="Cobalamin-binding domain"/>
    <property type="match status" value="1"/>
</dbReference>
<organism evidence="6 7">
    <name type="scientific">Hydrogenispora ethanolica</name>
    <dbReference type="NCBI Taxonomy" id="1082276"/>
    <lineage>
        <taxon>Bacteria</taxon>
        <taxon>Bacillati</taxon>
        <taxon>Bacillota</taxon>
        <taxon>Hydrogenispora</taxon>
    </lineage>
</organism>
<dbReference type="GO" id="GO:0031419">
    <property type="term" value="F:cobalamin binding"/>
    <property type="evidence" value="ECO:0007669"/>
    <property type="project" value="UniProtKB-KW"/>
</dbReference>
<dbReference type="InterPro" id="IPR016176">
    <property type="entry name" value="Cbl-dep_enz_cat"/>
</dbReference>
<dbReference type="InterPro" id="IPR006158">
    <property type="entry name" value="Cobalamin-bd"/>
</dbReference>
<feature type="domain" description="B12-binding" evidence="5">
    <location>
        <begin position="5"/>
        <end position="138"/>
    </location>
</feature>